<feature type="binding site" evidence="7">
    <location>
        <position position="365"/>
    </location>
    <ligand>
        <name>L-aspartate</name>
        <dbReference type="ChEBI" id="CHEBI:29991"/>
    </ligand>
</feature>
<dbReference type="EC" id="6.1.1.23" evidence="7"/>
<comment type="subunit">
    <text evidence="7">Homodimer.</text>
</comment>
<evidence type="ECO:0000256" key="3">
    <source>
        <dbReference type="ARBA" id="ARBA00022741"/>
    </source>
</evidence>
<feature type="binding site" evidence="7">
    <location>
        <position position="322"/>
    </location>
    <ligand>
        <name>L-aspartate</name>
        <dbReference type="ChEBI" id="CHEBI:29991"/>
    </ligand>
</feature>
<comment type="similarity">
    <text evidence="1 7">Belongs to the class-II aminoacyl-tRNA synthetase family. Type 1 subfamily.</text>
</comment>
<evidence type="ECO:0000256" key="4">
    <source>
        <dbReference type="ARBA" id="ARBA00022840"/>
    </source>
</evidence>
<evidence type="ECO:0000313" key="9">
    <source>
        <dbReference type="EMBL" id="OGM99223.1"/>
    </source>
</evidence>
<comment type="function">
    <text evidence="7">Aspartyl-tRNA synthetase with relaxed tRNA specificity since it is able to aspartylate not only its cognate tRNA(Asp) but also tRNA(Asn). Reaction proceeds in two steps: L-aspartate is first activated by ATP to form Asp-AMP and then transferred to the acceptor end of tRNA(Asp/Asn).</text>
</comment>
<evidence type="ECO:0000256" key="7">
    <source>
        <dbReference type="HAMAP-Rule" id="MF_00044"/>
    </source>
</evidence>
<evidence type="ECO:0000256" key="6">
    <source>
        <dbReference type="ARBA" id="ARBA00023146"/>
    </source>
</evidence>
<dbReference type="PANTHER" id="PTHR22594:SF5">
    <property type="entry name" value="ASPARTATE--TRNA LIGASE, MITOCHONDRIAL"/>
    <property type="match status" value="1"/>
</dbReference>
<comment type="caution">
    <text evidence="7">Lacks conserved residue(s) required for the propagation of feature annotation.</text>
</comment>
<dbReference type="Pfam" id="PF00152">
    <property type="entry name" value="tRNA-synt_2"/>
    <property type="match status" value="1"/>
</dbReference>
<dbReference type="PRINTS" id="PR01042">
    <property type="entry name" value="TRNASYNTHASP"/>
</dbReference>
<accession>A0A1F8EED3</accession>
<dbReference type="EMBL" id="MGJB01000001">
    <property type="protein sequence ID" value="OGM99223.1"/>
    <property type="molecule type" value="Genomic_DNA"/>
</dbReference>
<evidence type="ECO:0000313" key="10">
    <source>
        <dbReference type="Proteomes" id="UP000176893"/>
    </source>
</evidence>
<reference evidence="9 10" key="1">
    <citation type="journal article" date="2016" name="Nat. Commun.">
        <title>Thousands of microbial genomes shed light on interconnected biogeochemical processes in an aquifer system.</title>
        <authorList>
            <person name="Anantharaman K."/>
            <person name="Brown C.T."/>
            <person name="Hug L.A."/>
            <person name="Sharon I."/>
            <person name="Castelle C.J."/>
            <person name="Probst A.J."/>
            <person name="Thomas B.C."/>
            <person name="Singh A."/>
            <person name="Wilkins M.J."/>
            <person name="Karaoz U."/>
            <person name="Brodie E.L."/>
            <person name="Williams K.H."/>
            <person name="Hubbard S.S."/>
            <person name="Banfield J.F."/>
        </authorList>
    </citation>
    <scope>NUCLEOTIDE SEQUENCE [LARGE SCALE GENOMIC DNA]</scope>
</reference>
<feature type="site" description="Important for tRNA non-discrimination" evidence="7">
    <location>
        <position position="29"/>
    </location>
</feature>
<evidence type="ECO:0000256" key="5">
    <source>
        <dbReference type="ARBA" id="ARBA00022917"/>
    </source>
</evidence>
<dbReference type="InterPro" id="IPR004115">
    <property type="entry name" value="GAD-like_sf"/>
</dbReference>
<evidence type="ECO:0000259" key="8">
    <source>
        <dbReference type="PROSITE" id="PS50862"/>
    </source>
</evidence>
<dbReference type="Proteomes" id="UP000176893">
    <property type="component" value="Unassembled WGS sequence"/>
</dbReference>
<feature type="region of interest" description="Aspartate" evidence="7">
    <location>
        <begin position="196"/>
        <end position="199"/>
    </location>
</feature>
<keyword evidence="3 7" id="KW-0547">Nucleotide-binding</keyword>
<dbReference type="PANTHER" id="PTHR22594">
    <property type="entry name" value="ASPARTYL/LYSYL-TRNA SYNTHETASE"/>
    <property type="match status" value="1"/>
</dbReference>
<dbReference type="Gene3D" id="2.40.50.140">
    <property type="entry name" value="Nucleic acid-binding proteins"/>
    <property type="match status" value="1"/>
</dbReference>
<protein>
    <recommendedName>
        <fullName evidence="7">Aspartate--tRNA(Asp/Asn) ligase</fullName>
        <ecNumber evidence="7">6.1.1.23</ecNumber>
    </recommendedName>
    <alternativeName>
        <fullName evidence="7">Aspartyl-tRNA synthetase</fullName>
        <shortName evidence="7">AspRS</shortName>
    </alternativeName>
    <alternativeName>
        <fullName evidence="7">Non-discriminating aspartyl-tRNA synthetase</fullName>
        <shortName evidence="7">ND-AspRS</shortName>
    </alternativeName>
</protein>
<feature type="binding site" evidence="7">
    <location>
        <position position="358"/>
    </location>
    <ligand>
        <name>ATP</name>
        <dbReference type="ChEBI" id="CHEBI:30616"/>
    </ligand>
</feature>
<dbReference type="InterPro" id="IPR004524">
    <property type="entry name" value="Asp-tRNA-ligase_1"/>
</dbReference>
<keyword evidence="2 7" id="KW-0436">Ligase</keyword>
<dbReference type="GO" id="GO:0005737">
    <property type="term" value="C:cytoplasm"/>
    <property type="evidence" value="ECO:0007669"/>
    <property type="project" value="UniProtKB-SubCell"/>
</dbReference>
<sequence length="461" mass="53173">MERTLVLNVKDLVGQSVEIFGWVATRRDHGKIIFIDLRDRSGIVQVVFTPSSKDYAIASELRSEWVLRIKGKVKIRPEKMVNADIDTGKVEVEPEEIEVLNKSETPPFPLDTSGEEIDEEIRLKYRYLDLRRERLQKNIKMRSEFVDQIRQFLFKKGFLEIETPVLSAPTPEGSRDFVVPSRFNPGRFFALPQSPQQYKQLLMVAGFEKYFQIAKCFRDEDLRADRGFEHTQVDLEMSFVEQKDIMALDEEMITVVVEGMGYKIKQKPFPVFTYQEVMEKFGADKFDLRTEEDRLNGILTYAWVRDFPFFEKDDEGRWTFTHNPFSHAKPEHVDWLLKGERVGDILTTQYDLVCNGLEVGGGSIRANKPEMLHAVFKIMGYSEKAIDKQFGHMLAAFKYGAPPHGGIAHGIERNLMVLLGEVYLREVQAFPQTSSGRTSVMSAPSELESKQLKELHLKIEK</sequence>
<dbReference type="InterPro" id="IPR047090">
    <property type="entry name" value="AspRS_core"/>
</dbReference>
<keyword evidence="4 7" id="KW-0067">ATP-binding</keyword>
<evidence type="ECO:0000256" key="1">
    <source>
        <dbReference type="ARBA" id="ARBA00006303"/>
    </source>
</evidence>
<dbReference type="SUPFAM" id="SSF55681">
    <property type="entry name" value="Class II aaRS and biotin synthetases"/>
    <property type="match status" value="1"/>
</dbReference>
<dbReference type="CDD" id="cd00777">
    <property type="entry name" value="AspRS_core"/>
    <property type="match status" value="1"/>
</dbReference>
<dbReference type="Pfam" id="PF01336">
    <property type="entry name" value="tRNA_anti-codon"/>
    <property type="match status" value="1"/>
</dbReference>
<dbReference type="PROSITE" id="PS50862">
    <property type="entry name" value="AA_TRNA_LIGASE_II"/>
    <property type="match status" value="1"/>
</dbReference>
<dbReference type="InterPro" id="IPR045864">
    <property type="entry name" value="aa-tRNA-synth_II/BPL/LPL"/>
</dbReference>
<dbReference type="InterPro" id="IPR002312">
    <property type="entry name" value="Asp/Asn-tRNA-synth_IIb"/>
</dbReference>
<dbReference type="NCBIfam" id="TIGR00459">
    <property type="entry name" value="aspS_bact"/>
    <property type="match status" value="1"/>
</dbReference>
<name>A0A1F8EED3_9BACT</name>
<keyword evidence="5 7" id="KW-0648">Protein biosynthesis</keyword>
<dbReference type="STRING" id="1802661.A2649_03730"/>
<dbReference type="InterPro" id="IPR047089">
    <property type="entry name" value="Asp-tRNA-ligase_1_N"/>
</dbReference>
<dbReference type="CDD" id="cd04317">
    <property type="entry name" value="EcAspRS_like_N"/>
    <property type="match status" value="1"/>
</dbReference>
<dbReference type="Gene3D" id="3.30.1360.30">
    <property type="entry name" value="GAD-like domain"/>
    <property type="match status" value="1"/>
</dbReference>
<keyword evidence="6 7" id="KW-0030">Aminoacyl-tRNA synthetase</keyword>
<dbReference type="GO" id="GO:0006422">
    <property type="term" value="P:aspartyl-tRNA aminoacylation"/>
    <property type="evidence" value="ECO:0007669"/>
    <property type="project" value="UniProtKB-UniRule"/>
</dbReference>
<dbReference type="InterPro" id="IPR004365">
    <property type="entry name" value="NA-bd_OB_tRNA"/>
</dbReference>
<dbReference type="HAMAP" id="MF_00044">
    <property type="entry name" value="Asp_tRNA_synth_type1"/>
    <property type="match status" value="1"/>
</dbReference>
<proteinExistence type="inferred from homology"/>
<dbReference type="GO" id="GO:0005524">
    <property type="term" value="F:ATP binding"/>
    <property type="evidence" value="ECO:0007669"/>
    <property type="project" value="UniProtKB-UniRule"/>
</dbReference>
<feature type="binding site" evidence="7">
    <location>
        <position position="172"/>
    </location>
    <ligand>
        <name>L-aspartate</name>
        <dbReference type="ChEBI" id="CHEBI:29991"/>
    </ligand>
</feature>
<evidence type="ECO:0000256" key="2">
    <source>
        <dbReference type="ARBA" id="ARBA00022598"/>
    </source>
</evidence>
<keyword evidence="7" id="KW-0963">Cytoplasm</keyword>
<dbReference type="AlphaFoldDB" id="A0A1F8EED3"/>
<organism evidence="9 10">
    <name type="scientific">Candidatus Yanofskybacteria bacterium RIFCSPHIGHO2_01_FULL_41_26</name>
    <dbReference type="NCBI Taxonomy" id="1802661"/>
    <lineage>
        <taxon>Bacteria</taxon>
        <taxon>Candidatus Yanofskyibacteriota</taxon>
    </lineage>
</organism>
<comment type="subcellular location">
    <subcellularLocation>
        <location evidence="7">Cytoplasm</location>
    </subcellularLocation>
</comment>
<gene>
    <name evidence="7" type="primary">aspS</name>
    <name evidence="9" type="ORF">A2649_03730</name>
</gene>
<dbReference type="InterPro" id="IPR006195">
    <property type="entry name" value="aa-tRNA-synth_II"/>
</dbReference>
<dbReference type="Gene3D" id="3.30.930.10">
    <property type="entry name" value="Bira Bifunctional Protein, Domain 2"/>
    <property type="match status" value="2"/>
</dbReference>
<dbReference type="GO" id="GO:0004815">
    <property type="term" value="F:aspartate-tRNA ligase activity"/>
    <property type="evidence" value="ECO:0007669"/>
    <property type="project" value="UniProtKB-UniRule"/>
</dbReference>
<feature type="domain" description="Aminoacyl-transfer RNA synthetases class-II family profile" evidence="8">
    <location>
        <begin position="139"/>
        <end position="431"/>
    </location>
</feature>
<comment type="catalytic activity">
    <reaction evidence="7">
        <text>tRNA(Asx) + L-aspartate + ATP = L-aspartyl-tRNA(Asx) + AMP + diphosphate</text>
        <dbReference type="Rhea" id="RHEA:18349"/>
        <dbReference type="Rhea" id="RHEA-COMP:9710"/>
        <dbReference type="Rhea" id="RHEA-COMP:9711"/>
        <dbReference type="ChEBI" id="CHEBI:29991"/>
        <dbReference type="ChEBI" id="CHEBI:30616"/>
        <dbReference type="ChEBI" id="CHEBI:33019"/>
        <dbReference type="ChEBI" id="CHEBI:78442"/>
        <dbReference type="ChEBI" id="CHEBI:78516"/>
        <dbReference type="ChEBI" id="CHEBI:456215"/>
        <dbReference type="EC" id="6.1.1.23"/>
    </reaction>
</comment>
<feature type="binding site" evidence="7">
    <location>
        <position position="218"/>
    </location>
    <ligand>
        <name>L-aspartate</name>
        <dbReference type="ChEBI" id="CHEBI:29991"/>
    </ligand>
</feature>
<dbReference type="SUPFAM" id="SSF50249">
    <property type="entry name" value="Nucleic acid-binding proteins"/>
    <property type="match status" value="1"/>
</dbReference>
<dbReference type="InterPro" id="IPR012340">
    <property type="entry name" value="NA-bd_OB-fold"/>
</dbReference>
<dbReference type="InterPro" id="IPR004364">
    <property type="entry name" value="Aa-tRNA-synt_II"/>
</dbReference>
<dbReference type="GO" id="GO:0050560">
    <property type="term" value="F:aspartate-tRNA(Asn) ligase activity"/>
    <property type="evidence" value="ECO:0007669"/>
    <property type="project" value="UniProtKB-EC"/>
</dbReference>
<feature type="binding site" evidence="7">
    <location>
        <begin position="218"/>
        <end position="220"/>
    </location>
    <ligand>
        <name>ATP</name>
        <dbReference type="ChEBI" id="CHEBI:30616"/>
    </ligand>
</feature>
<dbReference type="GO" id="GO:0003676">
    <property type="term" value="F:nucleic acid binding"/>
    <property type="evidence" value="ECO:0007669"/>
    <property type="project" value="InterPro"/>
</dbReference>
<comment type="caution">
    <text evidence="9">The sequence shown here is derived from an EMBL/GenBank/DDBJ whole genome shotgun (WGS) entry which is preliminary data.</text>
</comment>
<feature type="binding site" evidence="7">
    <location>
        <begin position="410"/>
        <end position="413"/>
    </location>
    <ligand>
        <name>ATP</name>
        <dbReference type="ChEBI" id="CHEBI:30616"/>
    </ligand>
</feature>